<evidence type="ECO:0000313" key="4">
    <source>
        <dbReference type="Proteomes" id="UP000198406"/>
    </source>
</evidence>
<dbReference type="Proteomes" id="UP000198406">
    <property type="component" value="Unassembled WGS sequence"/>
</dbReference>
<keyword evidence="1" id="KW-0812">Transmembrane</keyword>
<feature type="transmembrane region" description="Helical" evidence="1">
    <location>
        <begin position="491"/>
        <end position="509"/>
    </location>
</feature>
<organism evidence="3 4">
    <name type="scientific">Fistulifera solaris</name>
    <name type="common">Oleaginous diatom</name>
    <dbReference type="NCBI Taxonomy" id="1519565"/>
    <lineage>
        <taxon>Eukaryota</taxon>
        <taxon>Sar</taxon>
        <taxon>Stramenopiles</taxon>
        <taxon>Ochrophyta</taxon>
        <taxon>Bacillariophyta</taxon>
        <taxon>Bacillariophyceae</taxon>
        <taxon>Bacillariophycidae</taxon>
        <taxon>Naviculales</taxon>
        <taxon>Naviculaceae</taxon>
        <taxon>Fistulifera</taxon>
    </lineage>
</organism>
<keyword evidence="2" id="KW-0732">Signal</keyword>
<comment type="caution">
    <text evidence="3">The sequence shown here is derived from an EMBL/GenBank/DDBJ whole genome shotgun (WGS) entry which is preliminary data.</text>
</comment>
<evidence type="ECO:0000256" key="1">
    <source>
        <dbReference type="SAM" id="Phobius"/>
    </source>
</evidence>
<dbReference type="OrthoDB" id="42011at2759"/>
<feature type="chain" id="PRO_5012216164" evidence="2">
    <location>
        <begin position="19"/>
        <end position="540"/>
    </location>
</feature>
<keyword evidence="1" id="KW-0472">Membrane</keyword>
<protein>
    <submittedName>
        <fullName evidence="3">Uncharacterized protein</fullName>
    </submittedName>
</protein>
<evidence type="ECO:0000256" key="2">
    <source>
        <dbReference type="SAM" id="SignalP"/>
    </source>
</evidence>
<dbReference type="InParanoid" id="A0A1Z5KML7"/>
<accession>A0A1Z5KML7</accession>
<dbReference type="AlphaFoldDB" id="A0A1Z5KML7"/>
<keyword evidence="4" id="KW-1185">Reference proteome</keyword>
<proteinExistence type="predicted"/>
<name>A0A1Z5KML7_FISSO</name>
<feature type="signal peptide" evidence="2">
    <location>
        <begin position="1"/>
        <end position="18"/>
    </location>
</feature>
<keyword evidence="1" id="KW-1133">Transmembrane helix</keyword>
<sequence>MKILAGILATCMLSLVAGERVNMEMLMENALKVENRATLKGRRLAYTSPISANKSIQFNSCVSVTTQPWDEDIFYGQTNLNAAQNGKIISEHSYVLFNLCDTGSCIYDSTDNLYMIDLKSYLRSLLAYYPSKRQGVCNVCEDSRDYCGEYYTKKIEYYQQKYQYEQDQQNAAQNADQAQQNVGYRQLYNSNSAYMANQADGSHVNKVTCDQCVQECYEDGGDIAQSKLQAEMYASGKGSQFESGNFYSNQDNNQYAYQEEQVEIEFDALAQWVAEIVSCKDSGYVYNNQNLFAGFMCNSDGSGIEIGLFLDEYCSIYTKEESFTTAAKYSGGDDLTYASQANKIVTYPFINNIDCGDTLTFATPWGAVQNNGNYYSSVSSYCTTLLGSGSINLDDCTDAGSSNGNQNRYQQQYYNDNGYQSMYDYTFYKYKLSQKDLRSAGTVCSVVKKSLGQRQAIFDSSQGSVYDYSVRQQMIKEQRNAMRGEHRGLKVFGLLFGFAVAAWALVAFYKDILVANGTLSEPKREQLIIEGDKAYVREMS</sequence>
<evidence type="ECO:0000313" key="3">
    <source>
        <dbReference type="EMBL" id="GAX27574.1"/>
    </source>
</evidence>
<gene>
    <name evidence="3" type="ORF">FisN_13Hh339</name>
</gene>
<reference evidence="3 4" key="1">
    <citation type="journal article" date="2015" name="Plant Cell">
        <title>Oil accumulation by the oleaginous diatom Fistulifera solaris as revealed by the genome and transcriptome.</title>
        <authorList>
            <person name="Tanaka T."/>
            <person name="Maeda Y."/>
            <person name="Veluchamy A."/>
            <person name="Tanaka M."/>
            <person name="Abida H."/>
            <person name="Marechal E."/>
            <person name="Bowler C."/>
            <person name="Muto M."/>
            <person name="Sunaga Y."/>
            <person name="Tanaka M."/>
            <person name="Yoshino T."/>
            <person name="Taniguchi T."/>
            <person name="Fukuda Y."/>
            <person name="Nemoto M."/>
            <person name="Matsumoto M."/>
            <person name="Wong P.S."/>
            <person name="Aburatani S."/>
            <person name="Fujibuchi W."/>
        </authorList>
    </citation>
    <scope>NUCLEOTIDE SEQUENCE [LARGE SCALE GENOMIC DNA]</scope>
    <source>
        <strain evidence="3 4">JPCC DA0580</strain>
    </source>
</reference>
<dbReference type="EMBL" id="BDSP01000259">
    <property type="protein sequence ID" value="GAX27574.1"/>
    <property type="molecule type" value="Genomic_DNA"/>
</dbReference>